<accession>A0A7G9Z5Q9</accession>
<reference evidence="1" key="1">
    <citation type="submission" date="2020-06" db="EMBL/GenBank/DDBJ databases">
        <title>Unique genomic features of the anaerobic methanotrophic archaea.</title>
        <authorList>
            <person name="Chadwick G.L."/>
            <person name="Skennerton C.T."/>
            <person name="Laso-Perez R."/>
            <person name="Leu A.O."/>
            <person name="Speth D.R."/>
            <person name="Yu H."/>
            <person name="Morgan-Lang C."/>
            <person name="Hatzenpichler R."/>
            <person name="Goudeau D."/>
            <person name="Malmstrom R."/>
            <person name="Brazelton W.J."/>
            <person name="Woyke T."/>
            <person name="Hallam S.J."/>
            <person name="Tyson G.W."/>
            <person name="Wegener G."/>
            <person name="Boetius A."/>
            <person name="Orphan V."/>
        </authorList>
    </citation>
    <scope>NUCLEOTIDE SEQUENCE</scope>
</reference>
<organism evidence="1">
    <name type="scientific">Candidatus Methanophaga sp. ANME-1 ERB7</name>
    <dbReference type="NCBI Taxonomy" id="2759913"/>
    <lineage>
        <taxon>Archaea</taxon>
        <taxon>Methanobacteriati</taxon>
        <taxon>Methanobacteriota</taxon>
        <taxon>Stenosarchaea group</taxon>
        <taxon>Methanomicrobia</taxon>
        <taxon>Candidatus Methanophagales</taxon>
        <taxon>Candidatus Methanophagaceae</taxon>
        <taxon>Candidatus Methanophaga</taxon>
    </lineage>
</organism>
<name>A0A7G9Z5Q9_9EURY</name>
<protein>
    <submittedName>
        <fullName evidence="1">Uncharacterized protein</fullName>
    </submittedName>
</protein>
<proteinExistence type="predicted"/>
<evidence type="ECO:0000313" key="1">
    <source>
        <dbReference type="EMBL" id="QNO55593.1"/>
    </source>
</evidence>
<dbReference type="EMBL" id="MT631622">
    <property type="protein sequence ID" value="QNO55593.1"/>
    <property type="molecule type" value="Genomic_DNA"/>
</dbReference>
<dbReference type="AlphaFoldDB" id="A0A7G9Z5Q9"/>
<gene>
    <name evidence="1" type="ORF">BJEEAEJC_00037</name>
</gene>
<sequence>MKKMKTVTKGKVIVIAAIVLVFVFAAPMSYAASMGDNYNHIVVQPTPQKVLIGQNLEFDEFAAPPIVYRIVSGNVVNTYLADSNSRIYNVNWPMSGAYYVNYNSTTKNADAQLSVEAVNIPLELKVGTTTVSFIAVGTKLRVDTEGINLFDEDIVDLIIKGPDGQIKYDMLNNQQFTDIAVSELKKYGTDGLKTTGWEIGDYTFQIKTESAHACGLDAVSEKKRLKEVDHIMNLPLHRHHHPKKKMR</sequence>